<evidence type="ECO:0000313" key="3">
    <source>
        <dbReference type="Proteomes" id="UP000541535"/>
    </source>
</evidence>
<keyword evidence="3" id="KW-1185">Reference proteome</keyword>
<keyword evidence="1" id="KW-1133">Transmembrane helix</keyword>
<feature type="transmembrane region" description="Helical" evidence="1">
    <location>
        <begin position="7"/>
        <end position="28"/>
    </location>
</feature>
<dbReference type="AlphaFoldDB" id="A0A7W5FXD7"/>
<protein>
    <submittedName>
        <fullName evidence="2">Cell division septal protein FtsQ</fullName>
    </submittedName>
</protein>
<dbReference type="EMBL" id="JACHXD010000024">
    <property type="protein sequence ID" value="MBB3122153.1"/>
    <property type="molecule type" value="Genomic_DNA"/>
</dbReference>
<evidence type="ECO:0000256" key="1">
    <source>
        <dbReference type="SAM" id="Phobius"/>
    </source>
</evidence>
<organism evidence="2 3">
    <name type="scientific">Pseudoduganella violacea</name>
    <dbReference type="NCBI Taxonomy" id="1715466"/>
    <lineage>
        <taxon>Bacteria</taxon>
        <taxon>Pseudomonadati</taxon>
        <taxon>Pseudomonadota</taxon>
        <taxon>Betaproteobacteria</taxon>
        <taxon>Burkholderiales</taxon>
        <taxon>Oxalobacteraceae</taxon>
        <taxon>Telluria group</taxon>
        <taxon>Pseudoduganella</taxon>
    </lineage>
</organism>
<gene>
    <name evidence="2" type="ORF">FHS03_005250</name>
</gene>
<dbReference type="GO" id="GO:0051301">
    <property type="term" value="P:cell division"/>
    <property type="evidence" value="ECO:0007669"/>
    <property type="project" value="UniProtKB-KW"/>
</dbReference>
<dbReference type="Proteomes" id="UP000541535">
    <property type="component" value="Unassembled WGS sequence"/>
</dbReference>
<keyword evidence="2" id="KW-0132">Cell division</keyword>
<accession>A0A7W5FXD7</accession>
<sequence length="57" mass="6566">MNVFYRELLLLGIVFFGVLIFIWCFIAADLPDDFIAKVKASANQEEEDCDGSLRDHR</sequence>
<keyword evidence="1" id="KW-0472">Membrane</keyword>
<name>A0A7W5FXD7_9BURK</name>
<reference evidence="2 3" key="1">
    <citation type="submission" date="2020-08" db="EMBL/GenBank/DDBJ databases">
        <title>Genomic Encyclopedia of Type Strains, Phase III (KMG-III): the genomes of soil and plant-associated and newly described type strains.</title>
        <authorList>
            <person name="Whitman W."/>
        </authorList>
    </citation>
    <scope>NUCLEOTIDE SEQUENCE [LARGE SCALE GENOMIC DNA]</scope>
    <source>
        <strain evidence="2 3">CECT 8897</strain>
    </source>
</reference>
<comment type="caution">
    <text evidence="2">The sequence shown here is derived from an EMBL/GenBank/DDBJ whole genome shotgun (WGS) entry which is preliminary data.</text>
</comment>
<dbReference type="RefSeq" id="WP_183443815.1">
    <property type="nucleotide sequence ID" value="NZ_JACHXD010000024.1"/>
</dbReference>
<proteinExistence type="predicted"/>
<keyword evidence="1" id="KW-0812">Transmembrane</keyword>
<keyword evidence="2" id="KW-0131">Cell cycle</keyword>
<evidence type="ECO:0000313" key="2">
    <source>
        <dbReference type="EMBL" id="MBB3122153.1"/>
    </source>
</evidence>